<feature type="non-terminal residue" evidence="2">
    <location>
        <position position="1"/>
    </location>
</feature>
<dbReference type="GO" id="GO:0042101">
    <property type="term" value="C:T cell receptor complex"/>
    <property type="evidence" value="ECO:0007669"/>
    <property type="project" value="TreeGrafter"/>
</dbReference>
<name>A0A8T2IAC6_9PIPI</name>
<dbReference type="InterPro" id="IPR020399">
    <property type="entry name" value="T-cell_rcpt-assoc_TM_adapter-1"/>
</dbReference>
<gene>
    <name evidence="2" type="ORF">GDO86_018572</name>
</gene>
<dbReference type="GO" id="GO:0001920">
    <property type="term" value="P:negative regulation of receptor recycling"/>
    <property type="evidence" value="ECO:0007669"/>
    <property type="project" value="TreeGrafter"/>
</dbReference>
<reference evidence="2" key="1">
    <citation type="thesis" date="2020" institute="ProQuest LLC" country="789 East Eisenhower Parkway, Ann Arbor, MI, USA">
        <title>Comparative Genomics and Chromosome Evolution.</title>
        <authorList>
            <person name="Mudd A.B."/>
        </authorList>
    </citation>
    <scope>NUCLEOTIDE SEQUENCE</scope>
    <source>
        <strain evidence="2">Female2</strain>
        <tissue evidence="2">Blood</tissue>
    </source>
</reference>
<dbReference type="AlphaFoldDB" id="A0A8T2IAC6"/>
<evidence type="ECO:0000313" key="3">
    <source>
        <dbReference type="Proteomes" id="UP000812440"/>
    </source>
</evidence>
<evidence type="ECO:0000256" key="1">
    <source>
        <dbReference type="SAM" id="MobiDB-lite"/>
    </source>
</evidence>
<dbReference type="PANTHER" id="PTHR15951">
    <property type="entry name" value="T-CELL RECEPTOR-ASSOCIATED TRANSMEMBRANE ADAPTER 1"/>
    <property type="match status" value="1"/>
</dbReference>
<dbReference type="EMBL" id="JAACNH010001666">
    <property type="protein sequence ID" value="KAG8430055.1"/>
    <property type="molecule type" value="Genomic_DNA"/>
</dbReference>
<accession>A0A8T2IAC6</accession>
<dbReference type="GO" id="GO:0050862">
    <property type="term" value="P:positive regulation of T cell receptor signaling pathway"/>
    <property type="evidence" value="ECO:0007669"/>
    <property type="project" value="TreeGrafter"/>
</dbReference>
<evidence type="ECO:0000313" key="2">
    <source>
        <dbReference type="EMBL" id="KAG8430055.1"/>
    </source>
</evidence>
<feature type="region of interest" description="Disordered" evidence="1">
    <location>
        <begin position="17"/>
        <end position="49"/>
    </location>
</feature>
<protein>
    <submittedName>
        <fullName evidence="2">Uncharacterized protein</fullName>
    </submittedName>
</protein>
<dbReference type="Proteomes" id="UP000812440">
    <property type="component" value="Unassembled WGS sequence"/>
</dbReference>
<proteinExistence type="predicted"/>
<dbReference type="OrthoDB" id="8952491at2759"/>
<feature type="compositionally biased region" description="Basic residues" evidence="1">
    <location>
        <begin position="20"/>
        <end position="30"/>
    </location>
</feature>
<organism evidence="2 3">
    <name type="scientific">Hymenochirus boettgeri</name>
    <name type="common">Congo dwarf clawed frog</name>
    <dbReference type="NCBI Taxonomy" id="247094"/>
    <lineage>
        <taxon>Eukaryota</taxon>
        <taxon>Metazoa</taxon>
        <taxon>Chordata</taxon>
        <taxon>Craniata</taxon>
        <taxon>Vertebrata</taxon>
        <taxon>Euteleostomi</taxon>
        <taxon>Amphibia</taxon>
        <taxon>Batrachia</taxon>
        <taxon>Anura</taxon>
        <taxon>Pipoidea</taxon>
        <taxon>Pipidae</taxon>
        <taxon>Pipinae</taxon>
        <taxon>Hymenochirus</taxon>
    </lineage>
</organism>
<sequence length="96" mass="10942">HVQVEAEEQMCYASLDLSPKKARKNRNRKVNKNDPQDSEEDQIPPNSESILSKSSIYLNSEQLTAESNAVQDLIHDDPARLYHMINKSRNNMSSVT</sequence>
<comment type="caution">
    <text evidence="2">The sequence shown here is derived from an EMBL/GenBank/DDBJ whole genome shotgun (WGS) entry which is preliminary data.</text>
</comment>
<dbReference type="PANTHER" id="PTHR15951:SF2">
    <property type="entry name" value="T-CELL RECEPTOR-ASSOCIATED TRANSMEMBRANE ADAPTER 1"/>
    <property type="match status" value="1"/>
</dbReference>
<keyword evidence="3" id="KW-1185">Reference proteome</keyword>